<dbReference type="PANTHER" id="PTHR43581">
    <property type="entry name" value="ATP/GTP PHOSPHATASE"/>
    <property type="match status" value="1"/>
</dbReference>
<dbReference type="PANTHER" id="PTHR43581:SF2">
    <property type="entry name" value="EXCINUCLEASE ATPASE SUBUNIT"/>
    <property type="match status" value="1"/>
</dbReference>
<dbReference type="AlphaFoldDB" id="A0A1N6Y1W6"/>
<dbReference type="Proteomes" id="UP000186819">
    <property type="component" value="Unassembled WGS sequence"/>
</dbReference>
<dbReference type="OrthoDB" id="5468457at2"/>
<feature type="domain" description="AAA+ ATPase" evidence="1">
    <location>
        <begin position="456"/>
        <end position="713"/>
    </location>
</feature>
<keyword evidence="3" id="KW-1185">Reference proteome</keyword>
<dbReference type="InterPro" id="IPR003593">
    <property type="entry name" value="AAA+_ATPase"/>
</dbReference>
<dbReference type="InterPro" id="IPR027417">
    <property type="entry name" value="P-loop_NTPase"/>
</dbReference>
<organism evidence="2 3">
    <name type="scientific">Aromatoleum tolulyticum</name>
    <dbReference type="NCBI Taxonomy" id="34027"/>
    <lineage>
        <taxon>Bacteria</taxon>
        <taxon>Pseudomonadati</taxon>
        <taxon>Pseudomonadota</taxon>
        <taxon>Betaproteobacteria</taxon>
        <taxon>Rhodocyclales</taxon>
        <taxon>Rhodocyclaceae</taxon>
        <taxon>Aromatoleum</taxon>
    </lineage>
</organism>
<dbReference type="GO" id="GO:0005524">
    <property type="term" value="F:ATP binding"/>
    <property type="evidence" value="ECO:0007669"/>
    <property type="project" value="InterPro"/>
</dbReference>
<evidence type="ECO:0000313" key="3">
    <source>
        <dbReference type="Proteomes" id="UP000186819"/>
    </source>
</evidence>
<dbReference type="InterPro" id="IPR051396">
    <property type="entry name" value="Bact_Antivir_Def_Nuclease"/>
</dbReference>
<dbReference type="RefSeq" id="WP_076602918.1">
    <property type="nucleotide sequence ID" value="NZ_FTMD01000009.1"/>
</dbReference>
<evidence type="ECO:0000259" key="1">
    <source>
        <dbReference type="SMART" id="SM00382"/>
    </source>
</evidence>
<accession>A0A1N6Y1W6</accession>
<proteinExistence type="predicted"/>
<protein>
    <submittedName>
        <fullName evidence="2">AAA domain-containing protein, putative AbiEii toxin, Type IV TA system</fullName>
    </submittedName>
</protein>
<dbReference type="SUPFAM" id="SSF52540">
    <property type="entry name" value="P-loop containing nucleoside triphosphate hydrolases"/>
    <property type="match status" value="1"/>
</dbReference>
<name>A0A1N6Y1W6_9RHOO</name>
<gene>
    <name evidence="2" type="ORF">SAMN05421829_109197</name>
</gene>
<dbReference type="EMBL" id="FTMD01000009">
    <property type="protein sequence ID" value="SIR08524.1"/>
    <property type="molecule type" value="Genomic_DNA"/>
</dbReference>
<dbReference type="Pfam" id="PF13304">
    <property type="entry name" value="AAA_21"/>
    <property type="match status" value="1"/>
</dbReference>
<dbReference type="STRING" id="34027.SAMN05421829_109197"/>
<dbReference type="InterPro" id="IPR003959">
    <property type="entry name" value="ATPase_AAA_core"/>
</dbReference>
<reference evidence="3" key="1">
    <citation type="submission" date="2017-01" db="EMBL/GenBank/DDBJ databases">
        <authorList>
            <person name="Varghese N."/>
            <person name="Submissions S."/>
        </authorList>
    </citation>
    <scope>NUCLEOTIDE SEQUENCE [LARGE SCALE GENOMIC DNA]</scope>
    <source>
        <strain evidence="3">ATCC 51758</strain>
    </source>
</reference>
<dbReference type="Gene3D" id="3.40.50.300">
    <property type="entry name" value="P-loop containing nucleotide triphosphate hydrolases"/>
    <property type="match status" value="1"/>
</dbReference>
<dbReference type="SMART" id="SM00382">
    <property type="entry name" value="AAA"/>
    <property type="match status" value="1"/>
</dbReference>
<sequence length="816" mass="90480">MIDERAVVTAKFWEALRSLRASSGLRESEFEQFALMVLGLACVAESSWRWADEAVVRTRRFFELLNTEGPHWNEAQFRQVWNDACDALTGIFKADVPREPASSEACHRIVRLLNGFEWSWGSRAEFLTECFDEVFHRVVGRLTGAGYRSGDTAAALAAHLSAHVDRLSEYFATTGECAVLRRTVFDIGSTARVAVIDRLHFLVGLRLALHGINAEDKLPSEGDLASFFGGSFLLVDHPRRNATVRRPHSQIWADQQTSLEALDHLLQNRSDFEVGLIVVPGADRSAGGWRSELRAHLVQSGRLLAVIDLPQERSNRSRKSISAWLLAEGGRSGNDVLMLDAKSLAGSGELRDASLLMEFMAAIVSFGVPEGWPSPRSARSRRSSSDDLDAMLNSFFKDGYRDVEGVCRRVRPSEIEANGFKLAASAYLSNAVRRKTFMSLLNSEPIVAALRRGQDHGTRIYVIGNNGEGKSMLLADLAERLVQQGRRVVGVSFGLTDRFPFERPKNDGQPFIYVGARTSERGIALGRTAADVHRMVREIHVSAPRLNVFDTIVRHLGFGERRYLVPLGLGSSFDDDRARYAELQQLTESADDNARIFQRATPNRYALGLMRQESQSSITTFGELSSGEQQLLILALKLTAYAADSTVILVDEPELSLHVSWQRAIPTMLEIVSSRLGCSIVVATHSPVIVASATHRDDLCFVARRHALTELSLRQRRSVETALFDGFRTYTANNRQVHERCAAMVSQAIQRLNAPSPIQDAELPTVKSLHEELELMERIIQMAGSAQLSHARQDLELVSHTRAALNELVAIEGGGT</sequence>
<dbReference type="GO" id="GO:0016887">
    <property type="term" value="F:ATP hydrolysis activity"/>
    <property type="evidence" value="ECO:0007669"/>
    <property type="project" value="InterPro"/>
</dbReference>
<evidence type="ECO:0000313" key="2">
    <source>
        <dbReference type="EMBL" id="SIR08524.1"/>
    </source>
</evidence>